<gene>
    <name evidence="2" type="ORF">FB458_3258</name>
</gene>
<comment type="caution">
    <text evidence="2">The sequence shown here is derived from an EMBL/GenBank/DDBJ whole genome shotgun (WGS) entry which is preliminary data.</text>
</comment>
<organism evidence="2 3">
    <name type="scientific">Lapillicoccus jejuensis</name>
    <dbReference type="NCBI Taxonomy" id="402171"/>
    <lineage>
        <taxon>Bacteria</taxon>
        <taxon>Bacillati</taxon>
        <taxon>Actinomycetota</taxon>
        <taxon>Actinomycetes</taxon>
        <taxon>Micrococcales</taxon>
        <taxon>Intrasporangiaceae</taxon>
        <taxon>Lapillicoccus</taxon>
    </lineage>
</organism>
<dbReference type="NCBIfam" id="NF041024">
    <property type="entry name" value="acVLRF1_NCBI"/>
    <property type="match status" value="1"/>
</dbReference>
<dbReference type="InterPro" id="IPR042226">
    <property type="entry name" value="eFR1_2_sf"/>
</dbReference>
<dbReference type="SUPFAM" id="SSF53137">
    <property type="entry name" value="Translational machinery components"/>
    <property type="match status" value="1"/>
</dbReference>
<evidence type="ECO:0000259" key="1">
    <source>
        <dbReference type="Pfam" id="PF18859"/>
    </source>
</evidence>
<reference evidence="2 3" key="1">
    <citation type="submission" date="2019-06" db="EMBL/GenBank/DDBJ databases">
        <title>Sequencing the genomes of 1000 actinobacteria strains.</title>
        <authorList>
            <person name="Klenk H.-P."/>
        </authorList>
    </citation>
    <scope>NUCLEOTIDE SEQUENCE [LARGE SCALE GENOMIC DNA]</scope>
    <source>
        <strain evidence="2 3">DSM 18607</strain>
    </source>
</reference>
<feature type="domain" description="Actinobacteria/chloroflexi VLRF1 release factor" evidence="1">
    <location>
        <begin position="60"/>
        <end position="199"/>
    </location>
</feature>
<proteinExistence type="predicted"/>
<dbReference type="OrthoDB" id="3728778at2"/>
<keyword evidence="3" id="KW-1185">Reference proteome</keyword>
<evidence type="ECO:0000313" key="3">
    <source>
        <dbReference type="Proteomes" id="UP000317893"/>
    </source>
</evidence>
<protein>
    <recommendedName>
        <fullName evidence="1">Actinobacteria/chloroflexi VLRF1 release factor domain-containing protein</fullName>
    </recommendedName>
</protein>
<sequence>MVELGPERVVEVEPERVERWAANFAERHGGATTSYDGARIAVLVGGDGATASFTWSDADPLGVVLVRRGGYAVALVRDGVLVEHKVGTRHVQSRTAAGGWSQQRFARRRGNQADALVVAVAGHALRVLLGGDESPPTGAPSVPTGLVVGGDRTLVGEVLDDPRLRALAGLPRRELYDLPDPKRSVLDDAVRRGRAVRITLHDPVSH</sequence>
<dbReference type="AlphaFoldDB" id="A0A542E4C6"/>
<name>A0A542E4C6_9MICO</name>
<dbReference type="Pfam" id="PF18859">
    <property type="entry name" value="acVLRF1"/>
    <property type="match status" value="1"/>
</dbReference>
<dbReference type="Proteomes" id="UP000317893">
    <property type="component" value="Unassembled WGS sequence"/>
</dbReference>
<evidence type="ECO:0000313" key="2">
    <source>
        <dbReference type="EMBL" id="TQJ10139.1"/>
    </source>
</evidence>
<dbReference type="Gene3D" id="3.30.420.60">
    <property type="entry name" value="eRF1 domain 2"/>
    <property type="match status" value="1"/>
</dbReference>
<dbReference type="InterPro" id="IPR040783">
    <property type="entry name" value="VLRF1"/>
</dbReference>
<dbReference type="RefSeq" id="WP_141849403.1">
    <property type="nucleotide sequence ID" value="NZ_BAAAPR010000001.1"/>
</dbReference>
<dbReference type="EMBL" id="VFMN01000001">
    <property type="protein sequence ID" value="TQJ10139.1"/>
    <property type="molecule type" value="Genomic_DNA"/>
</dbReference>
<accession>A0A542E4C6</accession>